<dbReference type="RefSeq" id="WP_284315141.1">
    <property type="nucleotide sequence ID" value="NZ_BSPC01000058.1"/>
</dbReference>
<sequence>MRVTVVGCGDAFGSGGRFNTASLVEIEDAHQGKRVCLLDCGATTMTALSAMGIDPDCIDLIMLTHLHGDHFGGIPFLLLDAQWVRNRTRSLRIIGPPGTIERVSVTIEALFAGATMETPWSFAWSVEDMAPGTQREAQGFSISTTEVIHPCGAPATAVRLEAGGKVFVHSGDTEWTEALPVIAKGADLLFLECFAIEETPPHLDYTRLLARRGDFDAKRVVLTHMGPDMLDYRDQVDRSLFDLAEDGMVIDV</sequence>
<name>A0ABQ6CP85_9HYPH</name>
<dbReference type="Gene3D" id="3.60.15.10">
    <property type="entry name" value="Ribonuclease Z/Hydroxyacylglutathione hydrolase-like"/>
    <property type="match status" value="1"/>
</dbReference>
<dbReference type="PANTHER" id="PTHR46018:SF7">
    <property type="entry name" value="RIBONUCLEASE Z"/>
    <property type="match status" value="1"/>
</dbReference>
<organism evidence="2 3">
    <name type="scientific">Labrys miyagiensis</name>
    <dbReference type="NCBI Taxonomy" id="346912"/>
    <lineage>
        <taxon>Bacteria</taxon>
        <taxon>Pseudomonadati</taxon>
        <taxon>Pseudomonadota</taxon>
        <taxon>Alphaproteobacteria</taxon>
        <taxon>Hyphomicrobiales</taxon>
        <taxon>Xanthobacteraceae</taxon>
        <taxon>Labrys</taxon>
    </lineage>
</organism>
<feature type="domain" description="Metallo-beta-lactamase" evidence="1">
    <location>
        <begin position="20"/>
        <end position="224"/>
    </location>
</feature>
<dbReference type="CDD" id="cd07740">
    <property type="entry name" value="metallo-hydrolase-like_MBL-fold"/>
    <property type="match status" value="1"/>
</dbReference>
<dbReference type="InterPro" id="IPR036866">
    <property type="entry name" value="RibonucZ/Hydroxyglut_hydro"/>
</dbReference>
<evidence type="ECO:0000313" key="2">
    <source>
        <dbReference type="EMBL" id="GLS22168.1"/>
    </source>
</evidence>
<accession>A0ABQ6CP85</accession>
<dbReference type="EMBL" id="BSPC01000058">
    <property type="protein sequence ID" value="GLS22168.1"/>
    <property type="molecule type" value="Genomic_DNA"/>
</dbReference>
<dbReference type="SUPFAM" id="SSF56281">
    <property type="entry name" value="Metallo-hydrolase/oxidoreductase"/>
    <property type="match status" value="1"/>
</dbReference>
<dbReference type="PANTHER" id="PTHR46018">
    <property type="entry name" value="ZINC PHOSPHODIESTERASE ELAC PROTEIN 1"/>
    <property type="match status" value="1"/>
</dbReference>
<dbReference type="InterPro" id="IPR001279">
    <property type="entry name" value="Metallo-B-lactamas"/>
</dbReference>
<keyword evidence="3" id="KW-1185">Reference proteome</keyword>
<comment type="caution">
    <text evidence="2">The sequence shown here is derived from an EMBL/GenBank/DDBJ whole genome shotgun (WGS) entry which is preliminary data.</text>
</comment>
<dbReference type="Pfam" id="PF23023">
    <property type="entry name" value="Anti-Pycsar_Apyc1"/>
    <property type="match status" value="1"/>
</dbReference>
<dbReference type="Proteomes" id="UP001156882">
    <property type="component" value="Unassembled WGS sequence"/>
</dbReference>
<protein>
    <submittedName>
        <fullName evidence="2">MBL fold metallo-hydrolase</fullName>
    </submittedName>
</protein>
<evidence type="ECO:0000313" key="3">
    <source>
        <dbReference type="Proteomes" id="UP001156882"/>
    </source>
</evidence>
<gene>
    <name evidence="2" type="ORF">GCM10007874_51850</name>
</gene>
<evidence type="ECO:0000259" key="1">
    <source>
        <dbReference type="SMART" id="SM00849"/>
    </source>
</evidence>
<reference evidence="3" key="1">
    <citation type="journal article" date="2019" name="Int. J. Syst. Evol. Microbiol.">
        <title>The Global Catalogue of Microorganisms (GCM) 10K type strain sequencing project: providing services to taxonomists for standard genome sequencing and annotation.</title>
        <authorList>
            <consortium name="The Broad Institute Genomics Platform"/>
            <consortium name="The Broad Institute Genome Sequencing Center for Infectious Disease"/>
            <person name="Wu L."/>
            <person name="Ma J."/>
        </authorList>
    </citation>
    <scope>NUCLEOTIDE SEQUENCE [LARGE SCALE GENOMIC DNA]</scope>
    <source>
        <strain evidence="3">NBRC 101365</strain>
    </source>
</reference>
<proteinExistence type="predicted"/>
<dbReference type="SMART" id="SM00849">
    <property type="entry name" value="Lactamase_B"/>
    <property type="match status" value="1"/>
</dbReference>